<dbReference type="AlphaFoldDB" id="B0WDY9"/>
<dbReference type="eggNOG" id="ENOG502R6C2">
    <property type="taxonomic scope" value="Eukaryota"/>
</dbReference>
<dbReference type="OrthoDB" id="7760677at2759"/>
<feature type="transmembrane region" description="Helical" evidence="1">
    <location>
        <begin position="212"/>
        <end position="231"/>
    </location>
</feature>
<evidence type="ECO:0008006" key="5">
    <source>
        <dbReference type="Google" id="ProtNLM"/>
    </source>
</evidence>
<keyword evidence="1" id="KW-1133">Transmembrane helix</keyword>
<feature type="transmembrane region" description="Helical" evidence="1">
    <location>
        <begin position="121"/>
        <end position="146"/>
    </location>
</feature>
<dbReference type="OMA" id="EEFITIF"/>
<sequence>MVYTLHMVQLFWTAFDSTATAEEFITIFNMCIVLTTALGRAACLAYHRSTILSLKGYINSKNCLRDDPSTFALRKATFVRNIKLTAMFTCYTTLNATYYYFTEFRKASVYRIPLPSEVFPARLSYCIETLNSVVGISWSIVLFISLTQFGTLLNSMCTELTVIVQQFDGMFEQVVANFALNSLELAESNENERTKFWNSHHQRLKSVSSANFFILLTSAALMITVNTFMFITEPSLGRLPLQVVAIQFIFEVYVCCNLFDKLEKMVTESD</sequence>
<dbReference type="KEGG" id="cqu:CpipJ_CPIJ005113"/>
<feature type="transmembrane region" description="Helical" evidence="1">
    <location>
        <begin position="84"/>
        <end position="101"/>
    </location>
</feature>
<dbReference type="HOGENOM" id="CLU_053756_0_0_1"/>
<feature type="transmembrane region" description="Helical" evidence="1">
    <location>
        <begin position="237"/>
        <end position="259"/>
    </location>
</feature>
<dbReference type="Proteomes" id="UP000002320">
    <property type="component" value="Unassembled WGS sequence"/>
</dbReference>
<dbReference type="VEuPathDB" id="VectorBase:CQUJHB001246"/>
<dbReference type="InParanoid" id="B0WDY9"/>
<evidence type="ECO:0000313" key="3">
    <source>
        <dbReference type="EnsemblMetazoa" id="CPIJ005113-PA"/>
    </source>
</evidence>
<feature type="transmembrane region" description="Helical" evidence="1">
    <location>
        <begin position="24"/>
        <end position="46"/>
    </location>
</feature>
<keyword evidence="4" id="KW-1185">Reference proteome</keyword>
<keyword evidence="1" id="KW-0812">Transmembrane</keyword>
<organism>
    <name type="scientific">Culex quinquefasciatus</name>
    <name type="common">Southern house mosquito</name>
    <name type="synonym">Culex pungens</name>
    <dbReference type="NCBI Taxonomy" id="7176"/>
    <lineage>
        <taxon>Eukaryota</taxon>
        <taxon>Metazoa</taxon>
        <taxon>Ecdysozoa</taxon>
        <taxon>Arthropoda</taxon>
        <taxon>Hexapoda</taxon>
        <taxon>Insecta</taxon>
        <taxon>Pterygota</taxon>
        <taxon>Neoptera</taxon>
        <taxon>Endopterygota</taxon>
        <taxon>Diptera</taxon>
        <taxon>Nematocera</taxon>
        <taxon>Culicoidea</taxon>
        <taxon>Culicidae</taxon>
        <taxon>Culicinae</taxon>
        <taxon>Culicini</taxon>
        <taxon>Culex</taxon>
        <taxon>Culex</taxon>
    </lineage>
</organism>
<dbReference type="VEuPathDB" id="VectorBase:CPIJ005113"/>
<reference evidence="3" key="2">
    <citation type="submission" date="2021-02" db="UniProtKB">
        <authorList>
            <consortium name="EnsemblMetazoa"/>
        </authorList>
    </citation>
    <scope>IDENTIFICATION</scope>
    <source>
        <strain evidence="3">JHB</strain>
    </source>
</reference>
<protein>
    <recommendedName>
        <fullName evidence="5">Odorant receptor</fullName>
    </recommendedName>
</protein>
<evidence type="ECO:0000313" key="4">
    <source>
        <dbReference type="Proteomes" id="UP000002320"/>
    </source>
</evidence>
<name>B0WDY9_CULQU</name>
<dbReference type="EnsemblMetazoa" id="CPIJ005113-RA">
    <property type="protein sequence ID" value="CPIJ005113-PA"/>
    <property type="gene ID" value="CPIJ005113"/>
</dbReference>
<dbReference type="EMBL" id="DS231902">
    <property type="protein sequence ID" value="EDS45070.1"/>
    <property type="molecule type" value="Genomic_DNA"/>
</dbReference>
<accession>B0WDY9</accession>
<evidence type="ECO:0000313" key="2">
    <source>
        <dbReference type="EMBL" id="EDS45070.1"/>
    </source>
</evidence>
<reference evidence="2" key="1">
    <citation type="submission" date="2007-03" db="EMBL/GenBank/DDBJ databases">
        <title>Annotation of Culex pipiens quinquefasciatus.</title>
        <authorList>
            <consortium name="The Broad Institute Genome Sequencing Platform"/>
            <person name="Atkinson P.W."/>
            <person name="Hemingway J."/>
            <person name="Christensen B.M."/>
            <person name="Higgs S."/>
            <person name="Kodira C."/>
            <person name="Hannick L."/>
            <person name="Megy K."/>
            <person name="O'Leary S."/>
            <person name="Pearson M."/>
            <person name="Haas B.J."/>
            <person name="Mauceli E."/>
            <person name="Wortman J.R."/>
            <person name="Lee N.H."/>
            <person name="Guigo R."/>
            <person name="Stanke M."/>
            <person name="Alvarado L."/>
            <person name="Amedeo P."/>
            <person name="Antoine C.H."/>
            <person name="Arensburger P."/>
            <person name="Bidwell S.L."/>
            <person name="Crawford M."/>
            <person name="Camaro F."/>
            <person name="Devon K."/>
            <person name="Engels R."/>
            <person name="Hammond M."/>
            <person name="Howarth C."/>
            <person name="Koehrsen M."/>
            <person name="Lawson D."/>
            <person name="Montgomery P."/>
            <person name="Nene V."/>
            <person name="Nusbaum C."/>
            <person name="Puiu D."/>
            <person name="Romero-Severson J."/>
            <person name="Severson D.W."/>
            <person name="Shumway M."/>
            <person name="Sisk P."/>
            <person name="Stolte C."/>
            <person name="Zeng Q."/>
            <person name="Eisenstadt E."/>
            <person name="Fraser-Liggett C."/>
            <person name="Strausberg R."/>
            <person name="Galagan J."/>
            <person name="Birren B."/>
            <person name="Collins F.H."/>
        </authorList>
    </citation>
    <scope>NUCLEOTIDE SEQUENCE [LARGE SCALE GENOMIC DNA]</scope>
    <source>
        <strain evidence="2">JHB</strain>
    </source>
</reference>
<proteinExistence type="predicted"/>
<gene>
    <name evidence="3" type="primary">6036951</name>
    <name evidence="2" type="ORF">CpipJ_CPIJ005113</name>
</gene>
<evidence type="ECO:0000256" key="1">
    <source>
        <dbReference type="SAM" id="Phobius"/>
    </source>
</evidence>
<keyword evidence="1" id="KW-0472">Membrane</keyword>